<dbReference type="PROSITE" id="PS00761">
    <property type="entry name" value="SPASE_I_3"/>
    <property type="match status" value="1"/>
</dbReference>
<dbReference type="GO" id="GO:0004252">
    <property type="term" value="F:serine-type endopeptidase activity"/>
    <property type="evidence" value="ECO:0007669"/>
    <property type="project" value="InterPro"/>
</dbReference>
<comment type="catalytic activity">
    <reaction evidence="1 7">
        <text>Cleavage of hydrophobic, N-terminal signal or leader sequences from secreted and periplasmic proteins.</text>
        <dbReference type="EC" id="3.4.21.89"/>
    </reaction>
</comment>
<name>A0A1S8N5J6_CLOSA</name>
<dbReference type="EMBL" id="LZYZ01000004">
    <property type="protein sequence ID" value="OOM11796.1"/>
    <property type="molecule type" value="Genomic_DNA"/>
</dbReference>
<keyword evidence="7" id="KW-0812">Transmembrane</keyword>
<keyword evidence="7" id="KW-1133">Transmembrane helix</keyword>
<dbReference type="STRING" id="169679.CSACC_07080"/>
<dbReference type="SUPFAM" id="SSF51306">
    <property type="entry name" value="LexA/Signal peptidase"/>
    <property type="match status" value="1"/>
</dbReference>
<sequence length="182" mass="20978">MDRNNSTKREKLAINKFLKEWVFPIVSAIILALLINKFLFFNVYVPTGSMIPTININDKGLVSIVHDAQNLKRGDIIVFYSNEFNENLVKRLIGLPGDKIEIKNGAVFVNGEELKEDYVKNKDKYNGTFEVPKGKYFFLGDNRPDSADSRYWKDPYVDASDIKGKFQFVFYPFKDFGLLSNK</sequence>
<dbReference type="GO" id="GO:0009003">
    <property type="term" value="F:signal peptidase activity"/>
    <property type="evidence" value="ECO:0007669"/>
    <property type="project" value="UniProtKB-EC"/>
</dbReference>
<dbReference type="RefSeq" id="WP_077865484.1">
    <property type="nucleotide sequence ID" value="NZ_LZYZ01000004.1"/>
</dbReference>
<keyword evidence="7" id="KW-0645">Protease</keyword>
<proteinExistence type="inferred from homology"/>
<evidence type="ECO:0000313" key="10">
    <source>
        <dbReference type="Proteomes" id="UP000191154"/>
    </source>
</evidence>
<dbReference type="Pfam" id="PF10502">
    <property type="entry name" value="Peptidase_S26"/>
    <property type="match status" value="1"/>
</dbReference>
<dbReference type="EC" id="3.4.21.89" evidence="4 7"/>
<dbReference type="Proteomes" id="UP000191154">
    <property type="component" value="Unassembled WGS sequence"/>
</dbReference>
<protein>
    <recommendedName>
        <fullName evidence="4 7">Signal peptidase I</fullName>
        <ecNumber evidence="4 7">3.4.21.89</ecNumber>
    </recommendedName>
</protein>
<evidence type="ECO:0000256" key="3">
    <source>
        <dbReference type="ARBA" id="ARBA00009370"/>
    </source>
</evidence>
<keyword evidence="7" id="KW-0472">Membrane</keyword>
<evidence type="ECO:0000259" key="8">
    <source>
        <dbReference type="Pfam" id="PF10502"/>
    </source>
</evidence>
<dbReference type="InterPro" id="IPR019757">
    <property type="entry name" value="Pept_S26A_signal_pept_1_Lys-AS"/>
</dbReference>
<dbReference type="InterPro" id="IPR019758">
    <property type="entry name" value="Pept_S26A_signal_pept_1_CS"/>
</dbReference>
<dbReference type="InterPro" id="IPR000223">
    <property type="entry name" value="Pept_S26A_signal_pept_1"/>
</dbReference>
<dbReference type="GO" id="GO:0006465">
    <property type="term" value="P:signal peptide processing"/>
    <property type="evidence" value="ECO:0007669"/>
    <property type="project" value="InterPro"/>
</dbReference>
<dbReference type="NCBIfam" id="TIGR02227">
    <property type="entry name" value="sigpep_I_bact"/>
    <property type="match status" value="1"/>
</dbReference>
<dbReference type="AlphaFoldDB" id="A0A1S8N5J6"/>
<evidence type="ECO:0000256" key="4">
    <source>
        <dbReference type="ARBA" id="ARBA00013208"/>
    </source>
</evidence>
<dbReference type="Gene3D" id="2.10.109.10">
    <property type="entry name" value="Umud Fragment, subunit A"/>
    <property type="match status" value="1"/>
</dbReference>
<evidence type="ECO:0000313" key="9">
    <source>
        <dbReference type="EMBL" id="OOM11796.1"/>
    </source>
</evidence>
<comment type="subcellular location">
    <subcellularLocation>
        <location evidence="2">Cell membrane</location>
        <topology evidence="2">Single-pass type II membrane protein</topology>
    </subcellularLocation>
    <subcellularLocation>
        <location evidence="7">Membrane</location>
        <topology evidence="7">Single-pass type II membrane protein</topology>
    </subcellularLocation>
</comment>
<reference evidence="9 10" key="1">
    <citation type="submission" date="2016-05" db="EMBL/GenBank/DDBJ databases">
        <title>Microbial solvent formation.</title>
        <authorList>
            <person name="Poehlein A."/>
            <person name="Montoya Solano J.D."/>
            <person name="Flitsch S."/>
            <person name="Krabben P."/>
            <person name="Duerre P."/>
            <person name="Daniel R."/>
        </authorList>
    </citation>
    <scope>NUCLEOTIDE SEQUENCE [LARGE SCALE GENOMIC DNA]</scope>
    <source>
        <strain evidence="9 10">L1-8</strain>
    </source>
</reference>
<evidence type="ECO:0000256" key="7">
    <source>
        <dbReference type="RuleBase" id="RU362042"/>
    </source>
</evidence>
<dbReference type="PRINTS" id="PR00727">
    <property type="entry name" value="LEADERPTASE"/>
</dbReference>
<comment type="similarity">
    <text evidence="3 7">Belongs to the peptidase S26 family.</text>
</comment>
<evidence type="ECO:0000256" key="5">
    <source>
        <dbReference type="ARBA" id="ARBA00022801"/>
    </source>
</evidence>
<keyword evidence="5 7" id="KW-0378">Hydrolase</keyword>
<evidence type="ECO:0000256" key="6">
    <source>
        <dbReference type="PIRSR" id="PIRSR600223-1"/>
    </source>
</evidence>
<gene>
    <name evidence="9" type="primary">sipP_2</name>
    <name evidence="9" type="ORF">CLOSAC_22230</name>
</gene>
<dbReference type="CDD" id="cd06530">
    <property type="entry name" value="S26_SPase_I"/>
    <property type="match status" value="1"/>
</dbReference>
<comment type="caution">
    <text evidence="9">The sequence shown here is derived from an EMBL/GenBank/DDBJ whole genome shotgun (WGS) entry which is preliminary data.</text>
</comment>
<dbReference type="InterPro" id="IPR036286">
    <property type="entry name" value="LexA/Signal_pep-like_sf"/>
</dbReference>
<dbReference type="InterPro" id="IPR019533">
    <property type="entry name" value="Peptidase_S26"/>
</dbReference>
<feature type="active site" evidence="6">
    <location>
        <position position="90"/>
    </location>
</feature>
<dbReference type="GO" id="GO:0005886">
    <property type="term" value="C:plasma membrane"/>
    <property type="evidence" value="ECO:0007669"/>
    <property type="project" value="UniProtKB-SubCell"/>
</dbReference>
<evidence type="ECO:0000256" key="1">
    <source>
        <dbReference type="ARBA" id="ARBA00000677"/>
    </source>
</evidence>
<dbReference type="PROSITE" id="PS00760">
    <property type="entry name" value="SPASE_I_2"/>
    <property type="match status" value="1"/>
</dbReference>
<organism evidence="9 10">
    <name type="scientific">Clostridium saccharobutylicum</name>
    <dbReference type="NCBI Taxonomy" id="169679"/>
    <lineage>
        <taxon>Bacteria</taxon>
        <taxon>Bacillati</taxon>
        <taxon>Bacillota</taxon>
        <taxon>Clostridia</taxon>
        <taxon>Eubacteriales</taxon>
        <taxon>Clostridiaceae</taxon>
        <taxon>Clostridium</taxon>
    </lineage>
</organism>
<accession>A0A1S8N5J6</accession>
<dbReference type="PANTHER" id="PTHR43390">
    <property type="entry name" value="SIGNAL PEPTIDASE I"/>
    <property type="match status" value="1"/>
</dbReference>
<dbReference type="PANTHER" id="PTHR43390:SF1">
    <property type="entry name" value="CHLOROPLAST PROCESSING PEPTIDASE"/>
    <property type="match status" value="1"/>
</dbReference>
<evidence type="ECO:0000256" key="2">
    <source>
        <dbReference type="ARBA" id="ARBA00004401"/>
    </source>
</evidence>
<feature type="domain" description="Peptidase S26" evidence="8">
    <location>
        <begin position="19"/>
        <end position="171"/>
    </location>
</feature>
<feature type="transmembrane region" description="Helical" evidence="7">
    <location>
        <begin position="21"/>
        <end position="45"/>
    </location>
</feature>
<feature type="active site" evidence="6">
    <location>
        <position position="49"/>
    </location>
</feature>